<dbReference type="Proteomes" id="UP000324767">
    <property type="component" value="Unassembled WGS sequence"/>
</dbReference>
<sequence>MRLLVAVLLSIVSALVVNALPQASSDQDEFEPILKQVPLHTTVLMARGAAASAATRAPLPGGSRDRFMDLWAGDYEKAFEGYGKARTEDTRSTRDEGEL</sequence>
<keyword evidence="1" id="KW-0732">Signal</keyword>
<evidence type="ECO:0000256" key="1">
    <source>
        <dbReference type="SAM" id="SignalP"/>
    </source>
</evidence>
<feature type="chain" id="PRO_5024378300" evidence="1">
    <location>
        <begin position="20"/>
        <end position="99"/>
    </location>
</feature>
<dbReference type="OrthoDB" id="10449843at2759"/>
<name>A0A5M8PEH4_9LECA</name>
<proteinExistence type="predicted"/>
<comment type="caution">
    <text evidence="2">The sequence shown here is derived from an EMBL/GenBank/DDBJ whole genome shotgun (WGS) entry which is preliminary data.</text>
</comment>
<evidence type="ECO:0000313" key="2">
    <source>
        <dbReference type="EMBL" id="KAA6407280.1"/>
    </source>
</evidence>
<dbReference type="EMBL" id="VXIT01000018">
    <property type="protein sequence ID" value="KAA6407280.1"/>
    <property type="molecule type" value="Genomic_DNA"/>
</dbReference>
<reference evidence="2 3" key="1">
    <citation type="submission" date="2019-09" db="EMBL/GenBank/DDBJ databases">
        <title>The hologenome of the rock-dwelling lichen Lasallia pustulata.</title>
        <authorList>
            <person name="Greshake Tzovaras B."/>
            <person name="Segers F."/>
            <person name="Bicker A."/>
            <person name="Dal Grande F."/>
            <person name="Otte J."/>
            <person name="Hankeln T."/>
            <person name="Schmitt I."/>
            <person name="Ebersberger I."/>
        </authorList>
    </citation>
    <scope>NUCLEOTIDE SEQUENCE [LARGE SCALE GENOMIC DNA]</scope>
    <source>
        <strain evidence="2">A1-1</strain>
    </source>
</reference>
<accession>A0A5M8PEH4</accession>
<evidence type="ECO:0000313" key="3">
    <source>
        <dbReference type="Proteomes" id="UP000324767"/>
    </source>
</evidence>
<protein>
    <submittedName>
        <fullName evidence="2">Uncharacterized protein</fullName>
    </submittedName>
</protein>
<organism evidence="2 3">
    <name type="scientific">Lasallia pustulata</name>
    <dbReference type="NCBI Taxonomy" id="136370"/>
    <lineage>
        <taxon>Eukaryota</taxon>
        <taxon>Fungi</taxon>
        <taxon>Dikarya</taxon>
        <taxon>Ascomycota</taxon>
        <taxon>Pezizomycotina</taxon>
        <taxon>Lecanoromycetes</taxon>
        <taxon>OSLEUM clade</taxon>
        <taxon>Umbilicariomycetidae</taxon>
        <taxon>Umbilicariales</taxon>
        <taxon>Umbilicariaceae</taxon>
        <taxon>Lasallia</taxon>
    </lineage>
</organism>
<feature type="signal peptide" evidence="1">
    <location>
        <begin position="1"/>
        <end position="19"/>
    </location>
</feature>
<dbReference type="AlphaFoldDB" id="A0A5M8PEH4"/>
<gene>
    <name evidence="2" type="ORF">FRX48_08828</name>
</gene>